<dbReference type="InterPro" id="IPR036691">
    <property type="entry name" value="Endo/exonu/phosph_ase_sf"/>
</dbReference>
<dbReference type="Proteomes" id="UP000475862">
    <property type="component" value="Unassembled WGS sequence"/>
</dbReference>
<evidence type="ECO:0000313" key="1">
    <source>
        <dbReference type="EMBL" id="KAE9536418.1"/>
    </source>
</evidence>
<organism evidence="1 2">
    <name type="scientific">Aphis glycines</name>
    <name type="common">Soybean aphid</name>
    <dbReference type="NCBI Taxonomy" id="307491"/>
    <lineage>
        <taxon>Eukaryota</taxon>
        <taxon>Metazoa</taxon>
        <taxon>Ecdysozoa</taxon>
        <taxon>Arthropoda</taxon>
        <taxon>Hexapoda</taxon>
        <taxon>Insecta</taxon>
        <taxon>Pterygota</taxon>
        <taxon>Neoptera</taxon>
        <taxon>Paraneoptera</taxon>
        <taxon>Hemiptera</taxon>
        <taxon>Sternorrhyncha</taxon>
        <taxon>Aphidomorpha</taxon>
        <taxon>Aphidoidea</taxon>
        <taxon>Aphididae</taxon>
        <taxon>Aphidini</taxon>
        <taxon>Aphis</taxon>
        <taxon>Aphis</taxon>
    </lineage>
</organism>
<dbReference type="OrthoDB" id="6778856at2759"/>
<dbReference type="EMBL" id="VYZN01000023">
    <property type="protein sequence ID" value="KAE9536418.1"/>
    <property type="molecule type" value="Genomic_DNA"/>
</dbReference>
<sequence length="494" mass="55877">MQNMKIRRQIQPSQPRGFMMLSEINVLRSENESLKTTTATLKDRIIVLETTIENFLTSTSNSLPQLINELSDREKCSCNVIVHGLDKSSSTKSEDRIFEVTILLTTIIHPLSLSLPSCLTLLRVGRPNTEGPRPVKIVFLSKIVLSNLSRTSTFQHFQHLRSSNKSNTPPVISVVCDRTVEERQEIRRIYADLEARKANDTPTEFYLRVSSKTSTIIEPAFHPPTNPICSQKTNSSGSCKKGSLDIMPVPLSLSPSTICLFISHPSQHVPNFKVSQDSNTKSCACIHFDFFVLTETWLNDSFSSCELGLTNYNIFYRYDRCPVTSNFLRIGGVLIGTRKDLLSKLIFVHDIHVEHLLVMLSVEFSKLITNAAYFPPQCPPLLYEDLMSILENVYQHHPEHTFLLYGDYNLLDISWSNDLHGSILDLMCCNNDSVVDCESLETFVPPDAYHPPLNISFSNISTPMFADDVILDLYPAVWHIDDIDDVILMAIDMI</sequence>
<reference evidence="1 2" key="1">
    <citation type="submission" date="2019-08" db="EMBL/GenBank/DDBJ databases">
        <title>The genome of the soybean aphid Biotype 1, its phylome, world population structure and adaptation to the North American continent.</title>
        <authorList>
            <person name="Giordano R."/>
            <person name="Donthu R.K."/>
            <person name="Hernandez A.G."/>
            <person name="Wright C.L."/>
            <person name="Zimin A.V."/>
        </authorList>
    </citation>
    <scope>NUCLEOTIDE SEQUENCE [LARGE SCALE GENOMIC DNA]</scope>
    <source>
        <tissue evidence="1">Whole aphids</tissue>
    </source>
</reference>
<protein>
    <recommendedName>
        <fullName evidence="3">Endonuclease/exonuclease/phosphatase domain-containing protein</fullName>
    </recommendedName>
</protein>
<comment type="caution">
    <text evidence="1">The sequence shown here is derived from an EMBL/GenBank/DDBJ whole genome shotgun (WGS) entry which is preliminary data.</text>
</comment>
<proteinExistence type="predicted"/>
<dbReference type="AlphaFoldDB" id="A0A6G0TPT2"/>
<gene>
    <name evidence="1" type="ORF">AGLY_007207</name>
</gene>
<evidence type="ECO:0000313" key="2">
    <source>
        <dbReference type="Proteomes" id="UP000475862"/>
    </source>
</evidence>
<dbReference type="SUPFAM" id="SSF56219">
    <property type="entry name" value="DNase I-like"/>
    <property type="match status" value="1"/>
</dbReference>
<accession>A0A6G0TPT2</accession>
<evidence type="ECO:0008006" key="3">
    <source>
        <dbReference type="Google" id="ProtNLM"/>
    </source>
</evidence>
<keyword evidence="2" id="KW-1185">Reference proteome</keyword>
<name>A0A6G0TPT2_APHGL</name>
<dbReference type="Gene3D" id="3.60.10.10">
    <property type="entry name" value="Endonuclease/exonuclease/phosphatase"/>
    <property type="match status" value="1"/>
</dbReference>